<dbReference type="RefSeq" id="WP_130305891.1">
    <property type="nucleotide sequence ID" value="NZ_SHKN01000001.1"/>
</dbReference>
<dbReference type="SMART" id="SM01034">
    <property type="entry name" value="BLUF"/>
    <property type="match status" value="1"/>
</dbReference>
<comment type="caution">
    <text evidence="2">The sequence shown here is derived from an EMBL/GenBank/DDBJ whole genome shotgun (WGS) entry which is preliminary data.</text>
</comment>
<dbReference type="PROSITE" id="PS50925">
    <property type="entry name" value="BLUF"/>
    <property type="match status" value="1"/>
</dbReference>
<dbReference type="InterPro" id="IPR007024">
    <property type="entry name" value="BLUF_domain"/>
</dbReference>
<proteinExistence type="predicted"/>
<evidence type="ECO:0000259" key="1">
    <source>
        <dbReference type="PROSITE" id="PS50925"/>
    </source>
</evidence>
<organism evidence="2 3">
    <name type="scientific">Ancylomarina subtilis</name>
    <dbReference type="NCBI Taxonomy" id="1639035"/>
    <lineage>
        <taxon>Bacteria</taxon>
        <taxon>Pseudomonadati</taxon>
        <taxon>Bacteroidota</taxon>
        <taxon>Bacteroidia</taxon>
        <taxon>Marinilabiliales</taxon>
        <taxon>Marinifilaceae</taxon>
        <taxon>Ancylomarina</taxon>
    </lineage>
</organism>
<dbReference type="GO" id="GO:0009882">
    <property type="term" value="F:blue light photoreceptor activity"/>
    <property type="evidence" value="ECO:0007669"/>
    <property type="project" value="InterPro"/>
</dbReference>
<dbReference type="SUPFAM" id="SSF54975">
    <property type="entry name" value="Acylphosphatase/BLUF domain-like"/>
    <property type="match status" value="1"/>
</dbReference>
<keyword evidence="3" id="KW-1185">Reference proteome</keyword>
<dbReference type="InterPro" id="IPR036046">
    <property type="entry name" value="Acylphosphatase-like_dom_sf"/>
</dbReference>
<dbReference type="Gene3D" id="3.30.70.100">
    <property type="match status" value="1"/>
</dbReference>
<dbReference type="AlphaFoldDB" id="A0A4Q7VIL5"/>
<evidence type="ECO:0000313" key="3">
    <source>
        <dbReference type="Proteomes" id="UP000293562"/>
    </source>
</evidence>
<evidence type="ECO:0000313" key="2">
    <source>
        <dbReference type="EMBL" id="RZT95973.1"/>
    </source>
</evidence>
<dbReference type="OrthoDB" id="1122028at2"/>
<protein>
    <submittedName>
        <fullName evidence="2">FAD-dependent sensor of blue light</fullName>
    </submittedName>
</protein>
<gene>
    <name evidence="2" type="ORF">EV201_0602</name>
</gene>
<reference evidence="2 3" key="1">
    <citation type="submission" date="2019-02" db="EMBL/GenBank/DDBJ databases">
        <title>Genomic Encyclopedia of Type Strains, Phase IV (KMG-IV): sequencing the most valuable type-strain genomes for metagenomic binning, comparative biology and taxonomic classification.</title>
        <authorList>
            <person name="Goeker M."/>
        </authorList>
    </citation>
    <scope>NUCLEOTIDE SEQUENCE [LARGE SCALE GENOMIC DNA]</scope>
    <source>
        <strain evidence="2 3">DSM 28825</strain>
    </source>
</reference>
<dbReference type="EMBL" id="SHKN01000001">
    <property type="protein sequence ID" value="RZT95973.1"/>
    <property type="molecule type" value="Genomic_DNA"/>
</dbReference>
<feature type="domain" description="BLUF" evidence="1">
    <location>
        <begin position="4"/>
        <end position="95"/>
    </location>
</feature>
<accession>A0A4Q7VIL5</accession>
<sequence length="141" mass="16463">MSDLVHIVYMSFSSKKLSESDLNDFLKLIRKKNQERGVTGLLLYKDEAFIQLIEGNKETIDQLFNIISKDSRHSNILKLLEEPIRKRAFPDWSMGFRTINNDQINQIPGFSDFMQNNHSKIDNNKCAEAVSHLLYSFRKHT</sequence>
<dbReference type="Pfam" id="PF04940">
    <property type="entry name" value="BLUF"/>
    <property type="match status" value="1"/>
</dbReference>
<dbReference type="Proteomes" id="UP000293562">
    <property type="component" value="Unassembled WGS sequence"/>
</dbReference>
<name>A0A4Q7VIL5_9BACT</name>
<dbReference type="GO" id="GO:0071949">
    <property type="term" value="F:FAD binding"/>
    <property type="evidence" value="ECO:0007669"/>
    <property type="project" value="InterPro"/>
</dbReference>